<feature type="region of interest" description="Disordered" evidence="1">
    <location>
        <begin position="214"/>
        <end position="244"/>
    </location>
</feature>
<accession>A0A164SM45</accession>
<dbReference type="EMBL" id="LRGB01001992">
    <property type="protein sequence ID" value="KZS09755.1"/>
    <property type="molecule type" value="Genomic_DNA"/>
</dbReference>
<dbReference type="OrthoDB" id="6382106at2759"/>
<evidence type="ECO:0000313" key="2">
    <source>
        <dbReference type="EMBL" id="KZS09755.1"/>
    </source>
</evidence>
<feature type="compositionally biased region" description="Acidic residues" evidence="1">
    <location>
        <begin position="113"/>
        <end position="123"/>
    </location>
</feature>
<sequence>MTLAKRTSSVVASCDFTLTSVTVLEIIVNSQPGNPPGAAQTDGGAVATPATMREASVPASTSTHSVQRTEVMGTHVELDTSRDDSSILTWLTTEVFLPRELPDQLLFQSDSEQQGEEFEDAESNQDSRNPEARSAVTELAYDLVAAREQCEGVREVGNKTRVNARTGVGEEGRQEMRVVDRDQGSRTRPTEVDDHESLIPQVLVPIVQEKIDAQSVSAKSRQQEADTVGSDQVWKKNPMGRSTA</sequence>
<evidence type="ECO:0000313" key="3">
    <source>
        <dbReference type="Proteomes" id="UP000076858"/>
    </source>
</evidence>
<protein>
    <submittedName>
        <fullName evidence="2">Uncharacterized protein</fullName>
    </submittedName>
</protein>
<keyword evidence="3" id="KW-1185">Reference proteome</keyword>
<feature type="compositionally biased region" description="Basic and acidic residues" evidence="1">
    <location>
        <begin position="171"/>
        <end position="197"/>
    </location>
</feature>
<dbReference type="Proteomes" id="UP000076858">
    <property type="component" value="Unassembled WGS sequence"/>
</dbReference>
<gene>
    <name evidence="2" type="ORF">APZ42_025942</name>
</gene>
<name>A0A164SM45_9CRUS</name>
<dbReference type="AlphaFoldDB" id="A0A164SM45"/>
<feature type="region of interest" description="Disordered" evidence="1">
    <location>
        <begin position="111"/>
        <end position="133"/>
    </location>
</feature>
<comment type="caution">
    <text evidence="2">The sequence shown here is derived from an EMBL/GenBank/DDBJ whole genome shotgun (WGS) entry which is preliminary data.</text>
</comment>
<evidence type="ECO:0000256" key="1">
    <source>
        <dbReference type="SAM" id="MobiDB-lite"/>
    </source>
</evidence>
<proteinExistence type="predicted"/>
<reference evidence="2 3" key="1">
    <citation type="submission" date="2016-03" db="EMBL/GenBank/DDBJ databases">
        <title>EvidentialGene: Evidence-directed Construction of Genes on Genomes.</title>
        <authorList>
            <person name="Gilbert D.G."/>
            <person name="Choi J.-H."/>
            <person name="Mockaitis K."/>
            <person name="Colbourne J."/>
            <person name="Pfrender M."/>
        </authorList>
    </citation>
    <scope>NUCLEOTIDE SEQUENCE [LARGE SCALE GENOMIC DNA]</scope>
    <source>
        <strain evidence="2 3">Xinb3</strain>
        <tissue evidence="2">Complete organism</tissue>
    </source>
</reference>
<feature type="region of interest" description="Disordered" evidence="1">
    <location>
        <begin position="171"/>
        <end position="199"/>
    </location>
</feature>
<organism evidence="2 3">
    <name type="scientific">Daphnia magna</name>
    <dbReference type="NCBI Taxonomy" id="35525"/>
    <lineage>
        <taxon>Eukaryota</taxon>
        <taxon>Metazoa</taxon>
        <taxon>Ecdysozoa</taxon>
        <taxon>Arthropoda</taxon>
        <taxon>Crustacea</taxon>
        <taxon>Branchiopoda</taxon>
        <taxon>Diplostraca</taxon>
        <taxon>Cladocera</taxon>
        <taxon>Anomopoda</taxon>
        <taxon>Daphniidae</taxon>
        <taxon>Daphnia</taxon>
    </lineage>
</organism>